<feature type="transmembrane region" description="Helical" evidence="2">
    <location>
        <begin position="261"/>
        <end position="287"/>
    </location>
</feature>
<dbReference type="GO" id="GO:0004722">
    <property type="term" value="F:protein serine/threonine phosphatase activity"/>
    <property type="evidence" value="ECO:0007669"/>
    <property type="project" value="InterPro"/>
</dbReference>
<feature type="domain" description="PPM-type phosphatase" evidence="3">
    <location>
        <begin position="593"/>
        <end position="805"/>
    </location>
</feature>
<feature type="transmembrane region" description="Helical" evidence="2">
    <location>
        <begin position="293"/>
        <end position="320"/>
    </location>
</feature>
<dbReference type="SMART" id="SM00331">
    <property type="entry name" value="PP2C_SIG"/>
    <property type="match status" value="1"/>
</dbReference>
<dbReference type="PANTHER" id="PTHR43156:SF2">
    <property type="entry name" value="STAGE II SPORULATION PROTEIN E"/>
    <property type="match status" value="1"/>
</dbReference>
<dbReference type="InterPro" id="IPR001932">
    <property type="entry name" value="PPM-type_phosphatase-like_dom"/>
</dbReference>
<feature type="transmembrane region" description="Helical" evidence="2">
    <location>
        <begin position="225"/>
        <end position="249"/>
    </location>
</feature>
<keyword evidence="1" id="KW-0378">Hydrolase</keyword>
<dbReference type="InterPro" id="IPR014221">
    <property type="entry name" value="SpoII_E"/>
</dbReference>
<dbReference type="InterPro" id="IPR036457">
    <property type="entry name" value="PPM-type-like_dom_sf"/>
</dbReference>
<feature type="transmembrane region" description="Helical" evidence="2">
    <location>
        <begin position="127"/>
        <end position="148"/>
    </location>
</feature>
<keyword evidence="2" id="KW-0472">Membrane</keyword>
<evidence type="ECO:0000259" key="3">
    <source>
        <dbReference type="SMART" id="SM00331"/>
    </source>
</evidence>
<feature type="transmembrane region" description="Helical" evidence="2">
    <location>
        <begin position="189"/>
        <end position="213"/>
    </location>
</feature>
<evidence type="ECO:0000256" key="2">
    <source>
        <dbReference type="SAM" id="Phobius"/>
    </source>
</evidence>
<dbReference type="Gene3D" id="3.60.40.10">
    <property type="entry name" value="PPM-type phosphatase domain"/>
    <property type="match status" value="1"/>
</dbReference>
<dbReference type="Pfam" id="PF07228">
    <property type="entry name" value="SpoIIE"/>
    <property type="match status" value="1"/>
</dbReference>
<dbReference type="RefSeq" id="WP_148136347.1">
    <property type="nucleotide sequence ID" value="NZ_CP017634.1"/>
</dbReference>
<dbReference type="InterPro" id="IPR052016">
    <property type="entry name" value="Bact_Sigma-Reg"/>
</dbReference>
<reference evidence="4 5" key="1">
    <citation type="submission" date="2016-10" db="EMBL/GenBank/DDBJ databases">
        <title>Complete Genome Sequence of Peptococcaceae strain DCMF.</title>
        <authorList>
            <person name="Edwards R.J."/>
            <person name="Holland S.I."/>
            <person name="Deshpande N.P."/>
            <person name="Wong Y.K."/>
            <person name="Ertan H."/>
            <person name="Manefield M."/>
            <person name="Russell T.L."/>
            <person name="Lee M.J."/>
        </authorList>
    </citation>
    <scope>NUCLEOTIDE SEQUENCE [LARGE SCALE GENOMIC DNA]</scope>
    <source>
        <strain evidence="4 5">DCMF</strain>
    </source>
</reference>
<evidence type="ECO:0000313" key="5">
    <source>
        <dbReference type="Proteomes" id="UP000323521"/>
    </source>
</evidence>
<dbReference type="SUPFAM" id="SSF81606">
    <property type="entry name" value="PP2C-like"/>
    <property type="match status" value="1"/>
</dbReference>
<dbReference type="EMBL" id="CP017634">
    <property type="protein sequence ID" value="ATW27015.1"/>
    <property type="molecule type" value="Genomic_DNA"/>
</dbReference>
<keyword evidence="2" id="KW-0812">Transmembrane</keyword>
<name>A0A3G1KXS9_FORW1</name>
<dbReference type="KEGG" id="fwa:DCMF_21625"/>
<feature type="transmembrane region" description="Helical" evidence="2">
    <location>
        <begin position="89"/>
        <end position="120"/>
    </location>
</feature>
<keyword evidence="2" id="KW-1133">Transmembrane helix</keyword>
<dbReference type="Pfam" id="PF19732">
    <property type="entry name" value="SpoIIE_N"/>
    <property type="match status" value="1"/>
</dbReference>
<evidence type="ECO:0000313" key="4">
    <source>
        <dbReference type="EMBL" id="ATW27015.1"/>
    </source>
</evidence>
<sequence length="810" mass="88738">MSENPKVHSFRQRVRKKQRTLNWKFKFKWPDLSFGEWREHLPEMLFFALAGFLLGRAQVLGSLLPFGPAYFAALVCSDRKQVVIQAFPVIAGLLTVVSGQQLFCNIGVIGILAVVFLLYSIDANRQWVAVPALVLTAVIVAKGLTLFLGQASDYLIMSAIFESLFAAGLSLVFLVVIEVIRGRRFLDRLAADEVVCVFIFILGLIMSLGSWSIGNVEIRSMLSRLLVMLAAFLGGGGAGAGIGALVGVIPSLSEMIAPSVIGMYAFSGLLAGAFNGFGRMGVVMGFFLGNLLLALYLVNTALILSSLTASMAAAVLFFILPKEWLLQAGKLFSYNAAWPIKTHKDDSIRRLTLQKLNNMSKVFEELACTLEQLSGDMEPEEDQHINSVLNKISVRVCQDCTLQKMCWEKDFYQTYRSIMALFTTIETNGYASIKDMPATLRKRCSHAREMLAAVNCLYELYQKNYYWQRYMENTRNLVANQMTGSAQIIDKVAKEIKNSGRSRELLEVNLNKALAKKGFFVDKVTVTEMGEKILDLTLELQSCPGVDECGQLLPGVVSRLTGKEYNVFQSNCSFDTGVKTCCFRMLASGALKLKMGKCQMARDEDSICGDSTGSILLSDGKMIIMLSDGMGVGAKAALESSTTLALLEQLLETGFNQQVAINTINSVLMLRSKEESFATLDICIVDLYSGETNFIKIGGGPSFIKNHQDGVKIIRGSSLPIGILHTVEMETIQELIGVGDTIVLASDGLLDTGKNLEDAEKWIAGILESSSERSPDKLAESLVKNAVNFAGGKPRDDISVFIAVVEDYSA</sequence>
<dbReference type="OrthoDB" id="9763774at2"/>
<dbReference type="PANTHER" id="PTHR43156">
    <property type="entry name" value="STAGE II SPORULATION PROTEIN E-RELATED"/>
    <property type="match status" value="1"/>
</dbReference>
<dbReference type="Proteomes" id="UP000323521">
    <property type="component" value="Chromosome"/>
</dbReference>
<evidence type="ECO:0000256" key="1">
    <source>
        <dbReference type="ARBA" id="ARBA00022801"/>
    </source>
</evidence>
<protein>
    <submittedName>
        <fullName evidence="4">Stage II sporulation protein E</fullName>
    </submittedName>
</protein>
<dbReference type="InterPro" id="IPR045768">
    <property type="entry name" value="SpoIIE_N"/>
</dbReference>
<proteinExistence type="predicted"/>
<organism evidence="4 5">
    <name type="scientific">Formimonas warabiya</name>
    <dbReference type="NCBI Taxonomy" id="1761012"/>
    <lineage>
        <taxon>Bacteria</taxon>
        <taxon>Bacillati</taxon>
        <taxon>Bacillota</taxon>
        <taxon>Clostridia</taxon>
        <taxon>Eubacteriales</taxon>
        <taxon>Peptococcaceae</taxon>
        <taxon>Candidatus Formimonas</taxon>
    </lineage>
</organism>
<feature type="transmembrane region" description="Helical" evidence="2">
    <location>
        <begin position="154"/>
        <end position="177"/>
    </location>
</feature>
<dbReference type="AlphaFoldDB" id="A0A3G1KXS9"/>
<gene>
    <name evidence="4" type="ORF">DCMF_21625</name>
</gene>
<dbReference type="NCBIfam" id="TIGR02865">
    <property type="entry name" value="spore_II_E"/>
    <property type="match status" value="1"/>
</dbReference>
<accession>A0A3G1KXS9</accession>
<keyword evidence="5" id="KW-1185">Reference proteome</keyword>